<feature type="transmembrane region" description="Helical" evidence="10">
    <location>
        <begin position="183"/>
        <end position="205"/>
    </location>
</feature>
<organism evidence="12 13">
    <name type="scientific">Niabella ginsenosidivorans</name>
    <dbReference type="NCBI Taxonomy" id="1176587"/>
    <lineage>
        <taxon>Bacteria</taxon>
        <taxon>Pseudomonadati</taxon>
        <taxon>Bacteroidota</taxon>
        <taxon>Chitinophagia</taxon>
        <taxon>Chitinophagales</taxon>
        <taxon>Chitinophagaceae</taxon>
        <taxon>Niabella</taxon>
    </lineage>
</organism>
<dbReference type="Pfam" id="PF00083">
    <property type="entry name" value="Sugar_tr"/>
    <property type="match status" value="1"/>
</dbReference>
<sequence>MQELNKRSSILTITLVASLGGFLFGFDMAVVSGVLPFLQKQFALSAFEEGWFVSVALIGCIAGVVVSGELSDRWGRRKPLFIAAVFFFLSALGCALVPSLAGVIAFRFLGGTGIGLASNVVPLYISEIAPAKIRGRLVTFYQFALTLGILIAYLSNAGLVSYAAGHPVTDGDNWPGLIFIREVWRGMLGVGMIPAFLFLLGLFFVPESPRWLVQQGKATEAQAIIKSIAPGEDLNTGAGLLSQTAKSGSSSYKELFSPRWRKALLLGILLPLFSQFSGINAIIYYGPSILSNAGVSLDNSLLSQVVFGFANMIFTLIAMWKVDSAGRRPLYLWGTAGATITLFLTGLCFATGATTTIWLLICVMAFLACFAFSIGPLKFVVAAEIFPGNIRGRAMAISIMVMWVADTIVGQLTPVLLKTVGTGATFWIFAAFGVIAYITVYRLLPETKGKSLEQIEAEWKGQRPDAAQEIIVKDSGNQIMHP</sequence>
<feature type="transmembrane region" description="Helical" evidence="10">
    <location>
        <begin position="393"/>
        <end position="412"/>
    </location>
</feature>
<feature type="transmembrane region" description="Helical" evidence="10">
    <location>
        <begin position="263"/>
        <end position="286"/>
    </location>
</feature>
<evidence type="ECO:0000256" key="4">
    <source>
        <dbReference type="ARBA" id="ARBA00022475"/>
    </source>
</evidence>
<keyword evidence="6 10" id="KW-0812">Transmembrane</keyword>
<dbReference type="GO" id="GO:0022857">
    <property type="term" value="F:transmembrane transporter activity"/>
    <property type="evidence" value="ECO:0007669"/>
    <property type="project" value="InterPro"/>
</dbReference>
<evidence type="ECO:0000313" key="13">
    <source>
        <dbReference type="Proteomes" id="UP000077667"/>
    </source>
</evidence>
<feature type="transmembrane region" description="Helical" evidence="10">
    <location>
        <begin position="301"/>
        <end position="318"/>
    </location>
</feature>
<evidence type="ECO:0000256" key="6">
    <source>
        <dbReference type="ARBA" id="ARBA00022692"/>
    </source>
</evidence>
<keyword evidence="3 9" id="KW-0813">Transport</keyword>
<dbReference type="Gene3D" id="1.20.1250.20">
    <property type="entry name" value="MFS general substrate transporter like domains"/>
    <property type="match status" value="2"/>
</dbReference>
<feature type="transmembrane region" description="Helical" evidence="10">
    <location>
        <begin position="12"/>
        <end position="38"/>
    </location>
</feature>
<gene>
    <name evidence="12" type="ORF">A8C56_10875</name>
</gene>
<dbReference type="InterPro" id="IPR003663">
    <property type="entry name" value="Sugar/inositol_transpt"/>
</dbReference>
<evidence type="ECO:0000256" key="8">
    <source>
        <dbReference type="ARBA" id="ARBA00023136"/>
    </source>
</evidence>
<dbReference type="GO" id="GO:0005886">
    <property type="term" value="C:plasma membrane"/>
    <property type="evidence" value="ECO:0007669"/>
    <property type="project" value="UniProtKB-SubCell"/>
</dbReference>
<feature type="transmembrane region" description="Helical" evidence="10">
    <location>
        <begin position="424"/>
        <end position="444"/>
    </location>
</feature>
<dbReference type="PROSITE" id="PS50850">
    <property type="entry name" value="MFS"/>
    <property type="match status" value="1"/>
</dbReference>
<dbReference type="NCBIfam" id="TIGR00879">
    <property type="entry name" value="SP"/>
    <property type="match status" value="1"/>
</dbReference>
<dbReference type="InterPro" id="IPR050814">
    <property type="entry name" value="Myo-inositol_Transporter"/>
</dbReference>
<dbReference type="SUPFAM" id="SSF103473">
    <property type="entry name" value="MFS general substrate transporter"/>
    <property type="match status" value="1"/>
</dbReference>
<dbReference type="Proteomes" id="UP000077667">
    <property type="component" value="Chromosome"/>
</dbReference>
<evidence type="ECO:0000256" key="5">
    <source>
        <dbReference type="ARBA" id="ARBA00022597"/>
    </source>
</evidence>
<feature type="domain" description="Major facilitator superfamily (MFS) profile" evidence="11">
    <location>
        <begin position="13"/>
        <end position="448"/>
    </location>
</feature>
<evidence type="ECO:0000256" key="10">
    <source>
        <dbReference type="SAM" id="Phobius"/>
    </source>
</evidence>
<evidence type="ECO:0000259" key="11">
    <source>
        <dbReference type="PROSITE" id="PS50850"/>
    </source>
</evidence>
<accession>A0A1A9I2Y6</accession>
<evidence type="ECO:0000313" key="12">
    <source>
        <dbReference type="EMBL" id="ANH81419.1"/>
    </source>
</evidence>
<dbReference type="AlphaFoldDB" id="A0A1A9I2Y6"/>
<reference evidence="12 13" key="1">
    <citation type="submission" date="2016-05" db="EMBL/GenBank/DDBJ databases">
        <title>Niabella ginsenosidivorans BS26 whole genome sequencing.</title>
        <authorList>
            <person name="Im W.T."/>
            <person name="Siddiqi M.Z."/>
        </authorList>
    </citation>
    <scope>NUCLEOTIDE SEQUENCE [LARGE SCALE GENOMIC DNA]</scope>
    <source>
        <strain evidence="12 13">BS26</strain>
    </source>
</reference>
<keyword evidence="8 10" id="KW-0472">Membrane</keyword>
<dbReference type="FunFam" id="1.20.1250.20:FF:000122">
    <property type="entry name" value="D-xylose transporter XylE"/>
    <property type="match status" value="1"/>
</dbReference>
<dbReference type="PRINTS" id="PR00171">
    <property type="entry name" value="SUGRTRNSPORT"/>
</dbReference>
<comment type="similarity">
    <text evidence="2 9">Belongs to the major facilitator superfamily. Sugar transporter (TC 2.A.1.1) family.</text>
</comment>
<evidence type="ECO:0000256" key="9">
    <source>
        <dbReference type="RuleBase" id="RU003346"/>
    </source>
</evidence>
<dbReference type="InterPro" id="IPR005828">
    <property type="entry name" value="MFS_sugar_transport-like"/>
</dbReference>
<dbReference type="InterPro" id="IPR020846">
    <property type="entry name" value="MFS_dom"/>
</dbReference>
<dbReference type="PROSITE" id="PS00216">
    <property type="entry name" value="SUGAR_TRANSPORT_1"/>
    <property type="match status" value="2"/>
</dbReference>
<dbReference type="OrthoDB" id="9783823at2"/>
<proteinExistence type="inferred from homology"/>
<dbReference type="KEGG" id="nia:A8C56_10875"/>
<keyword evidence="4" id="KW-1003">Cell membrane</keyword>
<evidence type="ECO:0000256" key="2">
    <source>
        <dbReference type="ARBA" id="ARBA00010992"/>
    </source>
</evidence>
<evidence type="ECO:0000256" key="7">
    <source>
        <dbReference type="ARBA" id="ARBA00022989"/>
    </source>
</evidence>
<comment type="subcellular location">
    <subcellularLocation>
        <location evidence="1">Cell membrane</location>
        <topology evidence="1">Multi-pass membrane protein</topology>
    </subcellularLocation>
</comment>
<dbReference type="RefSeq" id="WP_067755688.1">
    <property type="nucleotide sequence ID" value="NZ_CP015772.1"/>
</dbReference>
<feature type="transmembrane region" description="Helical" evidence="10">
    <location>
        <begin position="330"/>
        <end position="352"/>
    </location>
</feature>
<name>A0A1A9I2Y6_9BACT</name>
<keyword evidence="5" id="KW-0762">Sugar transport</keyword>
<feature type="transmembrane region" description="Helical" evidence="10">
    <location>
        <begin position="104"/>
        <end position="125"/>
    </location>
</feature>
<dbReference type="InterPro" id="IPR036259">
    <property type="entry name" value="MFS_trans_sf"/>
</dbReference>
<keyword evidence="7 10" id="KW-1133">Transmembrane helix</keyword>
<protein>
    <submittedName>
        <fullName evidence="12">Sugar:proton symporter</fullName>
    </submittedName>
</protein>
<dbReference type="STRING" id="1176587.A8C56_10875"/>
<dbReference type="PANTHER" id="PTHR48020:SF12">
    <property type="entry name" value="PROTON MYO-INOSITOL COTRANSPORTER"/>
    <property type="match status" value="1"/>
</dbReference>
<dbReference type="PANTHER" id="PTHR48020">
    <property type="entry name" value="PROTON MYO-INOSITOL COTRANSPORTER"/>
    <property type="match status" value="1"/>
</dbReference>
<feature type="transmembrane region" description="Helical" evidence="10">
    <location>
        <begin position="80"/>
        <end position="98"/>
    </location>
</feature>
<keyword evidence="13" id="KW-1185">Reference proteome</keyword>
<dbReference type="InterPro" id="IPR005829">
    <property type="entry name" value="Sugar_transporter_CS"/>
</dbReference>
<evidence type="ECO:0000256" key="1">
    <source>
        <dbReference type="ARBA" id="ARBA00004651"/>
    </source>
</evidence>
<feature type="transmembrane region" description="Helical" evidence="10">
    <location>
        <begin position="50"/>
        <end position="68"/>
    </location>
</feature>
<evidence type="ECO:0000256" key="3">
    <source>
        <dbReference type="ARBA" id="ARBA00022448"/>
    </source>
</evidence>
<feature type="transmembrane region" description="Helical" evidence="10">
    <location>
        <begin position="358"/>
        <end position="381"/>
    </location>
</feature>
<dbReference type="EMBL" id="CP015772">
    <property type="protein sequence ID" value="ANH81419.1"/>
    <property type="molecule type" value="Genomic_DNA"/>
</dbReference>
<feature type="transmembrane region" description="Helical" evidence="10">
    <location>
        <begin position="137"/>
        <end position="163"/>
    </location>
</feature>